<keyword evidence="9" id="KW-1185">Reference proteome</keyword>
<proteinExistence type="predicted"/>
<dbReference type="InterPro" id="IPR052027">
    <property type="entry name" value="PspC"/>
</dbReference>
<dbReference type="Proteomes" id="UP001139011">
    <property type="component" value="Unassembled WGS sequence"/>
</dbReference>
<name>A0A9X1XD10_9BACL</name>
<keyword evidence="4 6" id="KW-1133">Transmembrane helix</keyword>
<sequence length="64" mass="6876">MKRLVRSSDRKLAGVCGGIADYFAIDPVIVRLIVIVALIATAVAPVVIGYLIAIFIIPEESEVH</sequence>
<reference evidence="8" key="1">
    <citation type="submission" date="2021-09" db="EMBL/GenBank/DDBJ databases">
        <title>Genome analysis of Fictibacillus sp. KIGAM418 isolated from marine sediment.</title>
        <authorList>
            <person name="Seo M.-J."/>
            <person name="Cho E.-S."/>
            <person name="Hwang C.Y."/>
        </authorList>
    </citation>
    <scope>NUCLEOTIDE SEQUENCE</scope>
    <source>
        <strain evidence="8">KIGAM418</strain>
    </source>
</reference>
<dbReference type="AlphaFoldDB" id="A0A9X1XD10"/>
<evidence type="ECO:0000313" key="8">
    <source>
        <dbReference type="EMBL" id="MCK6258587.1"/>
    </source>
</evidence>
<evidence type="ECO:0000256" key="6">
    <source>
        <dbReference type="SAM" id="Phobius"/>
    </source>
</evidence>
<comment type="caution">
    <text evidence="8">The sequence shown here is derived from an EMBL/GenBank/DDBJ whole genome shotgun (WGS) entry which is preliminary data.</text>
</comment>
<feature type="domain" description="Phage shock protein PspC N-terminal" evidence="7">
    <location>
        <begin position="2"/>
        <end position="60"/>
    </location>
</feature>
<protein>
    <submittedName>
        <fullName evidence="8">PspC domain-containing protein</fullName>
    </submittedName>
</protein>
<evidence type="ECO:0000256" key="5">
    <source>
        <dbReference type="ARBA" id="ARBA00023136"/>
    </source>
</evidence>
<evidence type="ECO:0000313" key="9">
    <source>
        <dbReference type="Proteomes" id="UP001139011"/>
    </source>
</evidence>
<dbReference type="InterPro" id="IPR007168">
    <property type="entry name" value="Phageshock_PspC_N"/>
</dbReference>
<gene>
    <name evidence="8" type="ORF">LCY76_18595</name>
</gene>
<evidence type="ECO:0000259" key="7">
    <source>
        <dbReference type="Pfam" id="PF04024"/>
    </source>
</evidence>
<dbReference type="GO" id="GO:0005886">
    <property type="term" value="C:plasma membrane"/>
    <property type="evidence" value="ECO:0007669"/>
    <property type="project" value="UniProtKB-SubCell"/>
</dbReference>
<dbReference type="PANTHER" id="PTHR33885:SF3">
    <property type="entry name" value="PHAGE SHOCK PROTEIN C"/>
    <property type="match status" value="1"/>
</dbReference>
<keyword evidence="2" id="KW-1003">Cell membrane</keyword>
<dbReference type="RefSeq" id="WP_175501768.1">
    <property type="nucleotide sequence ID" value="NZ_JAIWJX010000002.1"/>
</dbReference>
<dbReference type="Pfam" id="PF04024">
    <property type="entry name" value="PspC"/>
    <property type="match status" value="1"/>
</dbReference>
<dbReference type="PANTHER" id="PTHR33885">
    <property type="entry name" value="PHAGE SHOCK PROTEIN C"/>
    <property type="match status" value="1"/>
</dbReference>
<evidence type="ECO:0000256" key="3">
    <source>
        <dbReference type="ARBA" id="ARBA00022692"/>
    </source>
</evidence>
<keyword evidence="3 6" id="KW-0812">Transmembrane</keyword>
<feature type="transmembrane region" description="Helical" evidence="6">
    <location>
        <begin position="32"/>
        <end position="57"/>
    </location>
</feature>
<evidence type="ECO:0000256" key="1">
    <source>
        <dbReference type="ARBA" id="ARBA00004162"/>
    </source>
</evidence>
<keyword evidence="5 6" id="KW-0472">Membrane</keyword>
<comment type="subcellular location">
    <subcellularLocation>
        <location evidence="1">Cell membrane</location>
        <topology evidence="1">Single-pass membrane protein</topology>
    </subcellularLocation>
</comment>
<accession>A0A9X1XD10</accession>
<evidence type="ECO:0000256" key="4">
    <source>
        <dbReference type="ARBA" id="ARBA00022989"/>
    </source>
</evidence>
<dbReference type="EMBL" id="JAIWJX010000002">
    <property type="protein sequence ID" value="MCK6258587.1"/>
    <property type="molecule type" value="Genomic_DNA"/>
</dbReference>
<organism evidence="8 9">
    <name type="scientific">Fictibacillus marinisediminis</name>
    <dbReference type="NCBI Taxonomy" id="2878389"/>
    <lineage>
        <taxon>Bacteria</taxon>
        <taxon>Bacillati</taxon>
        <taxon>Bacillota</taxon>
        <taxon>Bacilli</taxon>
        <taxon>Bacillales</taxon>
        <taxon>Fictibacillaceae</taxon>
        <taxon>Fictibacillus</taxon>
    </lineage>
</organism>
<evidence type="ECO:0000256" key="2">
    <source>
        <dbReference type="ARBA" id="ARBA00022475"/>
    </source>
</evidence>